<accession>A0A8H6VNP2</accession>
<dbReference type="EMBL" id="JABCIY010000001">
    <property type="protein sequence ID" value="KAF7198550.1"/>
    <property type="molecule type" value="Genomic_DNA"/>
</dbReference>
<gene>
    <name evidence="1" type="ORF">HII31_00289</name>
</gene>
<dbReference type="Proteomes" id="UP000660729">
    <property type="component" value="Unassembled WGS sequence"/>
</dbReference>
<evidence type="ECO:0000313" key="1">
    <source>
        <dbReference type="EMBL" id="KAF7198550.1"/>
    </source>
</evidence>
<sequence length="226" mass="26155">MYKFTNFLQERSQIRSLKNGSLTSSVPFSKLLKIFIRHESQPYTTRRAQANDRSFFGAWQRNWLRVMAMDFRQFVHFCHNPNHRQYRGRCELVIELFPTADFSNPPQEMSRTTLFNPPLTIGERVLLATRRQWASPGLILEASKHLDLRVYQGLAKLWLHFIQSLGQNPGQGPRLPHDVRRIWVISKDNDKPNSACGPHQLHGSALGDIARELRNQIGTGHVNVVF</sequence>
<protein>
    <submittedName>
        <fullName evidence="1">Uncharacterized protein</fullName>
    </submittedName>
</protein>
<name>A0A8H6VNP2_9PEZI</name>
<dbReference type="AlphaFoldDB" id="A0A8H6VNP2"/>
<reference evidence="1" key="1">
    <citation type="submission" date="2020-04" db="EMBL/GenBank/DDBJ databases">
        <title>Draft genome resource of the tomato pathogen Pseudocercospora fuligena.</title>
        <authorList>
            <person name="Zaccaron A."/>
        </authorList>
    </citation>
    <scope>NUCLEOTIDE SEQUENCE</scope>
    <source>
        <strain evidence="1">PF001</strain>
    </source>
</reference>
<organism evidence="1 2">
    <name type="scientific">Pseudocercospora fuligena</name>
    <dbReference type="NCBI Taxonomy" id="685502"/>
    <lineage>
        <taxon>Eukaryota</taxon>
        <taxon>Fungi</taxon>
        <taxon>Dikarya</taxon>
        <taxon>Ascomycota</taxon>
        <taxon>Pezizomycotina</taxon>
        <taxon>Dothideomycetes</taxon>
        <taxon>Dothideomycetidae</taxon>
        <taxon>Mycosphaerellales</taxon>
        <taxon>Mycosphaerellaceae</taxon>
        <taxon>Pseudocercospora</taxon>
    </lineage>
</organism>
<proteinExistence type="predicted"/>
<keyword evidence="2" id="KW-1185">Reference proteome</keyword>
<comment type="caution">
    <text evidence="1">The sequence shown here is derived from an EMBL/GenBank/DDBJ whole genome shotgun (WGS) entry which is preliminary data.</text>
</comment>
<dbReference type="OrthoDB" id="3649282at2759"/>
<evidence type="ECO:0000313" key="2">
    <source>
        <dbReference type="Proteomes" id="UP000660729"/>
    </source>
</evidence>